<sequence length="114" mass="12699">MGDDDTVFMIGNLVEVLSKYDHRKYFYVGMSSECVITNFDSSFEIMALGGAGYPPSYPLGKAVAKNMDLRIKRYSIAFASDLILQSCIADWGVPLTKGRGFNQIDLHRDISGYL</sequence>
<accession>A0ABD3AG24</accession>
<name>A0ABD3AG24_9GENT</name>
<evidence type="ECO:0000313" key="2">
    <source>
        <dbReference type="Proteomes" id="UP001630127"/>
    </source>
</evidence>
<organism evidence="1 2">
    <name type="scientific">Cinchona calisaya</name>
    <dbReference type="NCBI Taxonomy" id="153742"/>
    <lineage>
        <taxon>Eukaryota</taxon>
        <taxon>Viridiplantae</taxon>
        <taxon>Streptophyta</taxon>
        <taxon>Embryophyta</taxon>
        <taxon>Tracheophyta</taxon>
        <taxon>Spermatophyta</taxon>
        <taxon>Magnoliopsida</taxon>
        <taxon>eudicotyledons</taxon>
        <taxon>Gunneridae</taxon>
        <taxon>Pentapetalae</taxon>
        <taxon>asterids</taxon>
        <taxon>lamiids</taxon>
        <taxon>Gentianales</taxon>
        <taxon>Rubiaceae</taxon>
        <taxon>Cinchonoideae</taxon>
        <taxon>Cinchoneae</taxon>
        <taxon>Cinchona</taxon>
    </lineage>
</organism>
<dbReference type="AlphaFoldDB" id="A0ABD3AG24"/>
<protein>
    <submittedName>
        <fullName evidence="1">Uncharacterized protein</fullName>
    </submittedName>
</protein>
<dbReference type="PANTHER" id="PTHR10811">
    <property type="entry name" value="FRINGE-RELATED"/>
    <property type="match status" value="1"/>
</dbReference>
<gene>
    <name evidence="1" type="ORF">ACH5RR_010117</name>
</gene>
<reference evidence="1 2" key="1">
    <citation type="submission" date="2024-11" db="EMBL/GenBank/DDBJ databases">
        <title>A near-complete genome assembly of Cinchona calisaya.</title>
        <authorList>
            <person name="Lian D.C."/>
            <person name="Zhao X.W."/>
            <person name="Wei L."/>
        </authorList>
    </citation>
    <scope>NUCLEOTIDE SEQUENCE [LARGE SCALE GENOMIC DNA]</scope>
    <source>
        <tissue evidence="1">Nenye</tissue>
    </source>
</reference>
<proteinExistence type="predicted"/>
<evidence type="ECO:0000313" key="1">
    <source>
        <dbReference type="EMBL" id="KAL3530795.1"/>
    </source>
</evidence>
<dbReference type="Pfam" id="PF04646">
    <property type="entry name" value="DUF604"/>
    <property type="match status" value="1"/>
</dbReference>
<keyword evidence="2" id="KW-1185">Reference proteome</keyword>
<dbReference type="InterPro" id="IPR006740">
    <property type="entry name" value="DUF604"/>
</dbReference>
<dbReference type="EMBL" id="JBJUIK010000004">
    <property type="protein sequence ID" value="KAL3530795.1"/>
    <property type="molecule type" value="Genomic_DNA"/>
</dbReference>
<dbReference type="Proteomes" id="UP001630127">
    <property type="component" value="Unassembled WGS sequence"/>
</dbReference>
<dbReference type="Gene3D" id="3.90.550.50">
    <property type="match status" value="1"/>
</dbReference>
<comment type="caution">
    <text evidence="1">The sequence shown here is derived from an EMBL/GenBank/DDBJ whole genome shotgun (WGS) entry which is preliminary data.</text>
</comment>